<proteinExistence type="predicted"/>
<feature type="domain" description="Polyvalent protein metallopeptidase" evidence="2">
    <location>
        <begin position="157"/>
        <end position="269"/>
    </location>
</feature>
<evidence type="ECO:0000259" key="1">
    <source>
        <dbReference type="Pfam" id="PF08401"/>
    </source>
</evidence>
<dbReference type="PIRSF" id="PIRSF037112">
    <property type="entry name" value="Antirestriction_ArdC"/>
    <property type="match status" value="1"/>
</dbReference>
<dbReference type="EMBL" id="MFFM01000047">
    <property type="protein sequence ID" value="OGF08456.1"/>
    <property type="molecule type" value="Genomic_DNA"/>
</dbReference>
<organism evidence="3 4">
    <name type="scientific">Candidatus Edwardsbacteria bacterium GWF2_54_11</name>
    <dbReference type="NCBI Taxonomy" id="1817851"/>
    <lineage>
        <taxon>Bacteria</taxon>
        <taxon>Candidatus Edwardsiibacteriota</taxon>
    </lineage>
</organism>
<evidence type="ECO:0000259" key="2">
    <source>
        <dbReference type="Pfam" id="PF18818"/>
    </source>
</evidence>
<evidence type="ECO:0000313" key="3">
    <source>
        <dbReference type="EMBL" id="OGF08456.1"/>
    </source>
</evidence>
<comment type="caution">
    <text evidence="3">The sequence shown here is derived from an EMBL/GenBank/DDBJ whole genome shotgun (WGS) entry which is preliminary data.</text>
</comment>
<evidence type="ECO:0000313" key="4">
    <source>
        <dbReference type="Proteomes" id="UP000177230"/>
    </source>
</evidence>
<dbReference type="Pfam" id="PF18818">
    <property type="entry name" value="MPTase-PolyVal"/>
    <property type="match status" value="1"/>
</dbReference>
<dbReference type="InterPro" id="IPR017113">
    <property type="entry name" value="Antirestriction_ArdC"/>
</dbReference>
<dbReference type="GO" id="GO:0003697">
    <property type="term" value="F:single-stranded DNA binding"/>
    <property type="evidence" value="ECO:0007669"/>
    <property type="project" value="InterPro"/>
</dbReference>
<protein>
    <recommendedName>
        <fullName evidence="5">Antirestriction protein</fullName>
    </recommendedName>
</protein>
<reference evidence="3 4" key="1">
    <citation type="journal article" date="2016" name="Nat. Commun.">
        <title>Thousands of microbial genomes shed light on interconnected biogeochemical processes in an aquifer system.</title>
        <authorList>
            <person name="Anantharaman K."/>
            <person name="Brown C.T."/>
            <person name="Hug L.A."/>
            <person name="Sharon I."/>
            <person name="Castelle C.J."/>
            <person name="Probst A.J."/>
            <person name="Thomas B.C."/>
            <person name="Singh A."/>
            <person name="Wilkins M.J."/>
            <person name="Karaoz U."/>
            <person name="Brodie E.L."/>
            <person name="Williams K.H."/>
            <person name="Hubbard S.S."/>
            <person name="Banfield J.F."/>
        </authorList>
    </citation>
    <scope>NUCLEOTIDE SEQUENCE [LARGE SCALE GENOMIC DNA]</scope>
</reference>
<evidence type="ECO:0008006" key="5">
    <source>
        <dbReference type="Google" id="ProtNLM"/>
    </source>
</evidence>
<dbReference type="AlphaFoldDB" id="A0A1F5R1Y8"/>
<dbReference type="Pfam" id="PF08401">
    <property type="entry name" value="ArdcN"/>
    <property type="match status" value="1"/>
</dbReference>
<sequence length="299" mass="34235">MITRTKPHKPDVAQIVTDQILEAMEKGTIPWQKPWKTCLPMNMVSKHQYHGINLLILSLSEHVSPFYATFNQITELGGQVKPGSRAFRIVYWRLLEHINSQSGEVTEVPLMRYYCVFNLEQTTGIPEEKIPQIGKGVNPIEACEEVFKNMPNKPGLIGSREAYYDRKEDLIGMPAREWFDSPEEFYSTLWHETVHSTGHQKRLDRDNSYDKAGFNAAYSNEELIAELGSSFLCAYAGIAPMTIRNQAAYIDHWLKRIKGDKKLIIYAASAAQKAVNYILHEPGEINFNQCTWLGDYFNL</sequence>
<gene>
    <name evidence="3" type="ORF">A2024_07055</name>
</gene>
<dbReference type="InterPro" id="IPR013610">
    <property type="entry name" value="ArdC_N"/>
</dbReference>
<accession>A0A1F5R1Y8</accession>
<dbReference type="Proteomes" id="UP000177230">
    <property type="component" value="Unassembled WGS sequence"/>
</dbReference>
<name>A0A1F5R1Y8_9BACT</name>
<feature type="domain" description="N-terminal" evidence="1">
    <location>
        <begin position="11"/>
        <end position="117"/>
    </location>
</feature>
<dbReference type="InterPro" id="IPR041459">
    <property type="entry name" value="MPTase-PolyVal"/>
</dbReference>